<dbReference type="EMBL" id="GBRH01213289">
    <property type="protein sequence ID" value="JAD84606.1"/>
    <property type="molecule type" value="Transcribed_RNA"/>
</dbReference>
<evidence type="ECO:0000256" key="1">
    <source>
        <dbReference type="SAM" id="SignalP"/>
    </source>
</evidence>
<protein>
    <submittedName>
        <fullName evidence="2">Uncharacterized protein</fullName>
    </submittedName>
</protein>
<dbReference type="AlphaFoldDB" id="A0A0A9DA10"/>
<organism evidence="2">
    <name type="scientific">Arundo donax</name>
    <name type="common">Giant reed</name>
    <name type="synonym">Donax arundinaceus</name>
    <dbReference type="NCBI Taxonomy" id="35708"/>
    <lineage>
        <taxon>Eukaryota</taxon>
        <taxon>Viridiplantae</taxon>
        <taxon>Streptophyta</taxon>
        <taxon>Embryophyta</taxon>
        <taxon>Tracheophyta</taxon>
        <taxon>Spermatophyta</taxon>
        <taxon>Magnoliopsida</taxon>
        <taxon>Liliopsida</taxon>
        <taxon>Poales</taxon>
        <taxon>Poaceae</taxon>
        <taxon>PACMAD clade</taxon>
        <taxon>Arundinoideae</taxon>
        <taxon>Arundineae</taxon>
        <taxon>Arundo</taxon>
    </lineage>
</organism>
<reference evidence="2" key="2">
    <citation type="journal article" date="2015" name="Data Brief">
        <title>Shoot transcriptome of the giant reed, Arundo donax.</title>
        <authorList>
            <person name="Barrero R.A."/>
            <person name="Guerrero F.D."/>
            <person name="Moolhuijzen P."/>
            <person name="Goolsby J.A."/>
            <person name="Tidwell J."/>
            <person name="Bellgard S.E."/>
            <person name="Bellgard M.I."/>
        </authorList>
    </citation>
    <scope>NUCLEOTIDE SEQUENCE</scope>
    <source>
        <tissue evidence="2">Shoot tissue taken approximately 20 cm above the soil surface</tissue>
    </source>
</reference>
<keyword evidence="1" id="KW-0732">Signal</keyword>
<name>A0A0A9DA10_ARUDO</name>
<feature type="chain" id="PRO_5002046350" evidence="1">
    <location>
        <begin position="23"/>
        <end position="70"/>
    </location>
</feature>
<accession>A0A0A9DA10</accession>
<reference evidence="2" key="1">
    <citation type="submission" date="2014-09" db="EMBL/GenBank/DDBJ databases">
        <authorList>
            <person name="Magalhaes I.L.F."/>
            <person name="Oliveira U."/>
            <person name="Santos F.R."/>
            <person name="Vidigal T.H.D.A."/>
            <person name="Brescovit A.D."/>
            <person name="Santos A.J."/>
        </authorList>
    </citation>
    <scope>NUCLEOTIDE SEQUENCE</scope>
    <source>
        <tissue evidence="2">Shoot tissue taken approximately 20 cm above the soil surface</tissue>
    </source>
</reference>
<sequence length="70" mass="8211">MPPPPRLADWLNMLLVLEACMGRTLFQRHQPDITALNLRFRQQKTMGLRVMACWPHSQLDGRAPICIRWL</sequence>
<feature type="signal peptide" evidence="1">
    <location>
        <begin position="1"/>
        <end position="22"/>
    </location>
</feature>
<evidence type="ECO:0000313" key="2">
    <source>
        <dbReference type="EMBL" id="JAD84606.1"/>
    </source>
</evidence>
<proteinExistence type="predicted"/>